<gene>
    <name evidence="1" type="ORF">C900_01803</name>
</gene>
<dbReference type="EMBL" id="AMZN01000026">
    <property type="protein sequence ID" value="ELR72249.1"/>
    <property type="molecule type" value="Genomic_DNA"/>
</dbReference>
<accession>L8JXB8</accession>
<evidence type="ECO:0000313" key="1">
    <source>
        <dbReference type="EMBL" id="ELR72249.1"/>
    </source>
</evidence>
<dbReference type="eggNOG" id="COG4891">
    <property type="taxonomic scope" value="Bacteria"/>
</dbReference>
<dbReference type="SUPFAM" id="SSF55961">
    <property type="entry name" value="Bet v1-like"/>
    <property type="match status" value="1"/>
</dbReference>
<dbReference type="Gene3D" id="3.30.530.20">
    <property type="match status" value="1"/>
</dbReference>
<proteinExistence type="predicted"/>
<evidence type="ECO:0000313" key="2">
    <source>
        <dbReference type="Proteomes" id="UP000011135"/>
    </source>
</evidence>
<sequence>MKELSTSVNISASPDKVWSILMDFDKYPEWNPFIISIIGKVKLRERLKITIQQPGAKPMVFKPQVTLFKKEKQFGWLGSLFMRGIFDGHHIFEIEDHGDGTCTFVQREEFAGVLVPFLWKSLDIKTRAGFEAMNNTLKSLAER</sequence>
<dbReference type="Proteomes" id="UP000011135">
    <property type="component" value="Unassembled WGS sequence"/>
</dbReference>
<dbReference type="CDD" id="cd07822">
    <property type="entry name" value="SRPBCC_4"/>
    <property type="match status" value="1"/>
</dbReference>
<dbReference type="RefSeq" id="WP_009579245.1">
    <property type="nucleotide sequence ID" value="NZ_AMZN01000026.1"/>
</dbReference>
<protein>
    <recommendedName>
        <fullName evidence="3">SRPBCC domain-containing protein</fullName>
    </recommendedName>
</protein>
<organism evidence="1 2">
    <name type="scientific">Fulvivirga imtechensis AK7</name>
    <dbReference type="NCBI Taxonomy" id="1237149"/>
    <lineage>
        <taxon>Bacteria</taxon>
        <taxon>Pseudomonadati</taxon>
        <taxon>Bacteroidota</taxon>
        <taxon>Cytophagia</taxon>
        <taxon>Cytophagales</taxon>
        <taxon>Fulvivirgaceae</taxon>
        <taxon>Fulvivirga</taxon>
    </lineage>
</organism>
<reference evidence="1 2" key="1">
    <citation type="submission" date="2012-12" db="EMBL/GenBank/DDBJ databases">
        <title>Genome assembly of Fulvivirga imtechensis AK7.</title>
        <authorList>
            <person name="Nupur N."/>
            <person name="Khatri I."/>
            <person name="Kumar R."/>
            <person name="Subramanian S."/>
            <person name="Pinnaka A."/>
        </authorList>
    </citation>
    <scope>NUCLEOTIDE SEQUENCE [LARGE SCALE GENOMIC DNA]</scope>
    <source>
        <strain evidence="1 2">AK7</strain>
    </source>
</reference>
<dbReference type="AlphaFoldDB" id="L8JXB8"/>
<name>L8JXB8_9BACT</name>
<keyword evidence="2" id="KW-1185">Reference proteome</keyword>
<dbReference type="PANTHER" id="PTHR36166">
    <property type="entry name" value="CHROMOSOME 9, WHOLE GENOME SHOTGUN SEQUENCE"/>
    <property type="match status" value="1"/>
</dbReference>
<dbReference type="InterPro" id="IPR019587">
    <property type="entry name" value="Polyketide_cyclase/dehydratase"/>
</dbReference>
<comment type="caution">
    <text evidence="1">The sequence shown here is derived from an EMBL/GenBank/DDBJ whole genome shotgun (WGS) entry which is preliminary data.</text>
</comment>
<evidence type="ECO:0008006" key="3">
    <source>
        <dbReference type="Google" id="ProtNLM"/>
    </source>
</evidence>
<dbReference type="InterPro" id="IPR023393">
    <property type="entry name" value="START-like_dom_sf"/>
</dbReference>
<dbReference type="Pfam" id="PF10604">
    <property type="entry name" value="Polyketide_cyc2"/>
    <property type="match status" value="1"/>
</dbReference>
<dbReference type="PANTHER" id="PTHR36166:SF1">
    <property type="entry name" value="SRPBCC DOMAIN-CONTAINING PROTEIN"/>
    <property type="match status" value="1"/>
</dbReference>
<dbReference type="OrthoDB" id="191189at2"/>
<dbReference type="STRING" id="1237149.C900_01803"/>